<evidence type="ECO:0000313" key="1">
    <source>
        <dbReference type="EMBL" id="OTP79233.1"/>
    </source>
</evidence>
<protein>
    <submittedName>
        <fullName evidence="1">Uncharacterized protein</fullName>
    </submittedName>
</protein>
<name>A0A242N6M3_CABSO</name>
<accession>A0A242N6M3</accession>
<gene>
    <name evidence="1" type="ORF">PAMC26577_02400</name>
</gene>
<sequence length="66" mass="7610">MPPITVNLAVFSLTENTHNVNLIVAQIERKTYLITAHKRSSNVYRCKLWQLDSKPRVVDDEVNTID</sequence>
<evidence type="ECO:0000313" key="2">
    <source>
        <dbReference type="Proteomes" id="UP000195221"/>
    </source>
</evidence>
<reference evidence="1 2" key="1">
    <citation type="submission" date="2017-03" db="EMBL/GenBank/DDBJ databases">
        <title>Genome analysis of strain PAMC 26577.</title>
        <authorList>
            <person name="Oh H.-M."/>
            <person name="Yang J.-A."/>
        </authorList>
    </citation>
    <scope>NUCLEOTIDE SEQUENCE [LARGE SCALE GENOMIC DNA]</scope>
    <source>
        <strain evidence="1 2">PAMC 26577</strain>
    </source>
</reference>
<dbReference type="AlphaFoldDB" id="A0A242N6M3"/>
<comment type="caution">
    <text evidence="1">The sequence shown here is derived from an EMBL/GenBank/DDBJ whole genome shotgun (WGS) entry which is preliminary data.</text>
</comment>
<dbReference type="EMBL" id="NBTZ01000014">
    <property type="protein sequence ID" value="OTP79233.1"/>
    <property type="molecule type" value="Genomic_DNA"/>
</dbReference>
<organism evidence="1 2">
    <name type="scientific">Caballeronia sordidicola</name>
    <name type="common">Burkholderia sordidicola</name>
    <dbReference type="NCBI Taxonomy" id="196367"/>
    <lineage>
        <taxon>Bacteria</taxon>
        <taxon>Pseudomonadati</taxon>
        <taxon>Pseudomonadota</taxon>
        <taxon>Betaproteobacteria</taxon>
        <taxon>Burkholderiales</taxon>
        <taxon>Burkholderiaceae</taxon>
        <taxon>Caballeronia</taxon>
    </lineage>
</organism>
<proteinExistence type="predicted"/>
<dbReference type="Proteomes" id="UP000195221">
    <property type="component" value="Unassembled WGS sequence"/>
</dbReference>